<evidence type="ECO:0000313" key="2">
    <source>
        <dbReference type="Proteomes" id="UP000230551"/>
    </source>
</evidence>
<dbReference type="STRING" id="85968.GCA_900073015_01968"/>
<sequence length="310" mass="31462">MRSRLAQIERELRAPLRVAVDGRAGVGRATVAQALAAGDLEVVAGDAELRVRVLAEVVKPEDRADAAPDLLVWNKADLSGVRGGGPVALAMRRCAELTAATGLPAEPMVALVALGADALDAPMLDALTTLAGDPADLRTPDGFLAGPHRVPATVRARLLETLDMFGIAHAVVAMRAGEDADGVRVALRAASRVDEVLAAAHAAAAPAYFRRAQAAVWGLRALALGDAGLSDAVAGWLAGPAALAGLRAVAAAVLRADVGAGGPTGGLPGGPLERARHWQAYAAGPVDELRRACAAELVRAELAAHAAGLP</sequence>
<dbReference type="Proteomes" id="UP000230551">
    <property type="component" value="Unassembled WGS sequence"/>
</dbReference>
<accession>A0A2G5PG47</accession>
<name>A0A2G5PG47_9MYCO</name>
<proteinExistence type="predicted"/>
<evidence type="ECO:0000313" key="1">
    <source>
        <dbReference type="EMBL" id="PIB77295.1"/>
    </source>
</evidence>
<comment type="caution">
    <text evidence="1">The sequence shown here is derived from an EMBL/GenBank/DDBJ whole genome shotgun (WGS) entry which is preliminary data.</text>
</comment>
<protein>
    <submittedName>
        <fullName evidence="1">Uncharacterized protein</fullName>
    </submittedName>
</protein>
<reference evidence="1 2" key="1">
    <citation type="journal article" date="2017" name="Infect. Genet. Evol.">
        <title>The new phylogeny of the genus Mycobacterium: The old and the news.</title>
        <authorList>
            <person name="Tortoli E."/>
            <person name="Fedrizzi T."/>
            <person name="Meehan C.J."/>
            <person name="Trovato A."/>
            <person name="Grottola A."/>
            <person name="Giacobazzi E."/>
            <person name="Serpini G.F."/>
            <person name="Tagliazucchi S."/>
            <person name="Fabio A."/>
            <person name="Bettua C."/>
            <person name="Bertorelli R."/>
            <person name="Frascaro F."/>
            <person name="De Sanctis V."/>
            <person name="Pecorari M."/>
            <person name="Jousson O."/>
            <person name="Segata N."/>
            <person name="Cirillo D.M."/>
        </authorList>
    </citation>
    <scope>NUCLEOTIDE SEQUENCE [LARGE SCALE GENOMIC DNA]</scope>
    <source>
        <strain evidence="1 2">CIP1034565</strain>
    </source>
</reference>
<organism evidence="1 2">
    <name type="scientific">Mycolicibacterium brumae</name>
    <dbReference type="NCBI Taxonomy" id="85968"/>
    <lineage>
        <taxon>Bacteria</taxon>
        <taxon>Bacillati</taxon>
        <taxon>Actinomycetota</taxon>
        <taxon>Actinomycetes</taxon>
        <taxon>Mycobacteriales</taxon>
        <taxon>Mycobacteriaceae</taxon>
        <taxon>Mycolicibacterium</taxon>
    </lineage>
</organism>
<dbReference type="AlphaFoldDB" id="A0A2G5PG47"/>
<keyword evidence="2" id="KW-1185">Reference proteome</keyword>
<dbReference type="EMBL" id="PDCN02000002">
    <property type="protein sequence ID" value="PIB77295.1"/>
    <property type="molecule type" value="Genomic_DNA"/>
</dbReference>
<gene>
    <name evidence="1" type="ORF">CQY22_002580</name>
</gene>
<dbReference type="OrthoDB" id="4641839at2"/>